<feature type="binding site" evidence="7">
    <location>
        <position position="174"/>
    </location>
    <ligand>
        <name>ATP</name>
        <dbReference type="ChEBI" id="CHEBI:30616"/>
    </ligand>
</feature>
<evidence type="ECO:0000256" key="9">
    <source>
        <dbReference type="RuleBase" id="RU000577"/>
    </source>
</evidence>
<comment type="domain">
    <text evidence="7">Domain I is involved in oligomerization and binding regulators, domain II is flexibile and of varying length in different bacteria, domain III forms the AAA+ region, while domain IV binds dsDNA.</text>
</comment>
<feature type="binding site" evidence="7">
    <location>
        <position position="172"/>
    </location>
    <ligand>
        <name>ATP</name>
        <dbReference type="ChEBI" id="CHEBI:30616"/>
    </ligand>
</feature>
<dbReference type="SUPFAM" id="SSF52540">
    <property type="entry name" value="P-loop containing nucleoside triphosphate hydrolases"/>
    <property type="match status" value="1"/>
</dbReference>
<protein>
    <recommendedName>
        <fullName evidence="7 8">Chromosomal replication initiator protein DnaA</fullName>
    </recommendedName>
</protein>
<evidence type="ECO:0000256" key="6">
    <source>
        <dbReference type="ARBA" id="ARBA00023125"/>
    </source>
</evidence>
<dbReference type="CDD" id="cd00009">
    <property type="entry name" value="AAA"/>
    <property type="match status" value="1"/>
</dbReference>
<keyword evidence="5 7" id="KW-0446">Lipid-binding</keyword>
<dbReference type="GO" id="GO:0006275">
    <property type="term" value="P:regulation of DNA replication"/>
    <property type="evidence" value="ECO:0007669"/>
    <property type="project" value="UniProtKB-UniRule"/>
</dbReference>
<dbReference type="Proteomes" id="UP000525298">
    <property type="component" value="Unassembled WGS sequence"/>
</dbReference>
<feature type="region of interest" description="Disordered" evidence="11">
    <location>
        <begin position="71"/>
        <end position="107"/>
    </location>
</feature>
<evidence type="ECO:0000256" key="7">
    <source>
        <dbReference type="HAMAP-Rule" id="MF_00377"/>
    </source>
</evidence>
<feature type="binding site" evidence="7">
    <location>
        <position position="176"/>
    </location>
    <ligand>
        <name>ATP</name>
        <dbReference type="ChEBI" id="CHEBI:30616"/>
    </ligand>
</feature>
<feature type="binding site" evidence="7">
    <location>
        <position position="175"/>
    </location>
    <ligand>
        <name>ATP</name>
        <dbReference type="ChEBI" id="CHEBI:30616"/>
    </ligand>
</feature>
<feature type="compositionally biased region" description="Polar residues" evidence="11">
    <location>
        <begin position="73"/>
        <end position="87"/>
    </location>
</feature>
<dbReference type="GO" id="GO:0008289">
    <property type="term" value="F:lipid binding"/>
    <property type="evidence" value="ECO:0007669"/>
    <property type="project" value="UniProtKB-KW"/>
</dbReference>
<gene>
    <name evidence="7" type="primary">dnaA</name>
    <name evidence="13" type="ORF">HNR65_002112</name>
</gene>
<comment type="function">
    <text evidence="7 9">Plays an essential role in the initiation and regulation of chromosomal replication. ATP-DnaA binds to the origin of replication (oriC) to initiate formation of the DNA replication initiation complex once per cell cycle. Binds the DnaA box (a 9 base pair repeat at the origin) and separates the double-stranded (ds)DNA. Forms a right-handed helical filament on oriC DNA; dsDNA binds to the exterior of the filament while single-stranded (ss)DNA is stabiized in the filament's interior. The ATP-DnaA-oriC complex binds and stabilizes one strand of the AT-rich DNA unwinding element (DUE), permitting loading of DNA polymerase. After initiation quickly degrades to an ADP-DnaA complex that is not apt for DNA replication. Binds acidic phospholipids.</text>
</comment>
<dbReference type="InterPro" id="IPR013159">
    <property type="entry name" value="DnaA_C"/>
</dbReference>
<evidence type="ECO:0000259" key="12">
    <source>
        <dbReference type="SMART" id="SM00760"/>
    </source>
</evidence>
<feature type="region of interest" description="Domain II" evidence="7">
    <location>
        <begin position="88"/>
        <end position="127"/>
    </location>
</feature>
<proteinExistence type="inferred from homology"/>
<dbReference type="Pfam" id="PF08299">
    <property type="entry name" value="Bac_DnaA_C"/>
    <property type="match status" value="1"/>
</dbReference>
<dbReference type="InterPro" id="IPR024633">
    <property type="entry name" value="DnaA_N_dom"/>
</dbReference>
<dbReference type="InterPro" id="IPR001957">
    <property type="entry name" value="Chromosome_initiator_DnaA"/>
</dbReference>
<dbReference type="SUPFAM" id="SSF48295">
    <property type="entry name" value="TrpR-like"/>
    <property type="match status" value="1"/>
</dbReference>
<dbReference type="PANTHER" id="PTHR30050:SF2">
    <property type="entry name" value="CHROMOSOMAL REPLICATION INITIATOR PROTEIN DNAA"/>
    <property type="match status" value="1"/>
</dbReference>
<comment type="subunit">
    <text evidence="7">Oligomerizes as a right-handed, spiral filament on DNA at oriC.</text>
</comment>
<dbReference type="AlphaFoldDB" id="A0A7W0HL60"/>
<keyword evidence="4 7" id="KW-0067">ATP-binding</keyword>
<feature type="region of interest" description="Domain IV, binds dsDNA" evidence="7">
    <location>
        <begin position="346"/>
        <end position="466"/>
    </location>
</feature>
<reference evidence="13 14" key="1">
    <citation type="submission" date="2020-07" db="EMBL/GenBank/DDBJ databases">
        <title>Genomic Encyclopedia of Type Strains, Phase IV (KMG-IV): sequencing the most valuable type-strain genomes for metagenomic binning, comparative biology and taxonomic classification.</title>
        <authorList>
            <person name="Goeker M."/>
        </authorList>
    </citation>
    <scope>NUCLEOTIDE SEQUENCE [LARGE SCALE GENOMIC DNA]</scope>
    <source>
        <strain evidence="13 14">DSM 17721</strain>
    </source>
</reference>
<dbReference type="SMART" id="SM00760">
    <property type="entry name" value="Bac_DnaA_C"/>
    <property type="match status" value="1"/>
</dbReference>
<dbReference type="NCBIfam" id="TIGR00362">
    <property type="entry name" value="DnaA"/>
    <property type="match status" value="1"/>
</dbReference>
<dbReference type="Gene3D" id="3.30.300.180">
    <property type="match status" value="1"/>
</dbReference>
<feature type="region of interest" description="Domain I, interacts with DnaA modulators" evidence="7">
    <location>
        <begin position="1"/>
        <end position="87"/>
    </location>
</feature>
<dbReference type="InterPro" id="IPR010921">
    <property type="entry name" value="Trp_repressor/repl_initiator"/>
</dbReference>
<evidence type="ECO:0000256" key="3">
    <source>
        <dbReference type="ARBA" id="ARBA00022741"/>
    </source>
</evidence>
<dbReference type="PANTHER" id="PTHR30050">
    <property type="entry name" value="CHROMOSOMAL REPLICATION INITIATOR PROTEIN DNAA"/>
    <property type="match status" value="1"/>
</dbReference>
<dbReference type="GO" id="GO:0005524">
    <property type="term" value="F:ATP binding"/>
    <property type="evidence" value="ECO:0007669"/>
    <property type="project" value="UniProtKB-UniRule"/>
</dbReference>
<keyword evidence="14" id="KW-1185">Reference proteome</keyword>
<dbReference type="GO" id="GO:0005886">
    <property type="term" value="C:plasma membrane"/>
    <property type="evidence" value="ECO:0007669"/>
    <property type="project" value="TreeGrafter"/>
</dbReference>
<dbReference type="InterPro" id="IPR013317">
    <property type="entry name" value="DnaA_dom"/>
</dbReference>
<dbReference type="Pfam" id="PF00308">
    <property type="entry name" value="Bac_DnaA"/>
    <property type="match status" value="1"/>
</dbReference>
<dbReference type="PRINTS" id="PR00051">
    <property type="entry name" value="DNAA"/>
</dbReference>
<dbReference type="GO" id="GO:0005737">
    <property type="term" value="C:cytoplasm"/>
    <property type="evidence" value="ECO:0007669"/>
    <property type="project" value="UniProtKB-SubCell"/>
</dbReference>
<dbReference type="Gene3D" id="1.10.8.60">
    <property type="match status" value="1"/>
</dbReference>
<organism evidence="13 14">
    <name type="scientific">Desulfosalsimonas propionicica</name>
    <dbReference type="NCBI Taxonomy" id="332175"/>
    <lineage>
        <taxon>Bacteria</taxon>
        <taxon>Pseudomonadati</taxon>
        <taxon>Thermodesulfobacteriota</taxon>
        <taxon>Desulfobacteria</taxon>
        <taxon>Desulfobacterales</taxon>
        <taxon>Desulfosalsimonadaceae</taxon>
        <taxon>Desulfosalsimonas</taxon>
    </lineage>
</organism>
<evidence type="ECO:0000256" key="8">
    <source>
        <dbReference type="NCBIfam" id="TIGR00362"/>
    </source>
</evidence>
<evidence type="ECO:0000256" key="1">
    <source>
        <dbReference type="ARBA" id="ARBA00022490"/>
    </source>
</evidence>
<comment type="similarity">
    <text evidence="7 10">Belongs to the DnaA family.</text>
</comment>
<sequence length="466" mass="52175">MKTVWKNVKTAIKDQISPSLYRLWIEPIQYVEAQDDTMILACPNFFIKKRIVANYTELINHELSRKNGRPVTFSLQVNGPGQNQDQNPDPHHNGDNGPKSVFGAGRGKNRGQQLALPGIAAQPMNGRILRKDYTFDHFVVGHNCNLAYQATMELASGKSANVNAVFLLSGTGMGKSHLSQAVGHKILSVSPGERVYYMSAEDFTNEMVHAIKSNALDTFKKRYRDGCDVLLLEEIHMLSGRTRTQTELALVLDHLYESGKKLIFSSCASPSEIPRMSDHLISRLGQSMMTAIDAPDFKTRLRILRAKARCRGIELPGQVAEYMAGELVDNVRQLENGLIGVASRSCLMGDQIDLDLAEQVVKNIVTRKKSITIDSISRLVSREFGVPLKDMISRSRKKSVVRTRQVAIFLARRHTSQPLQSIGRKFNRKHATVIHSINSVEKELKLKGELFRQVQIIEKKLESGSD</sequence>
<dbReference type="Gene3D" id="1.10.1750.10">
    <property type="match status" value="1"/>
</dbReference>
<dbReference type="RefSeq" id="WP_181551435.1">
    <property type="nucleotide sequence ID" value="NZ_JACDUS010000005.1"/>
</dbReference>
<evidence type="ECO:0000313" key="13">
    <source>
        <dbReference type="EMBL" id="MBA2881781.1"/>
    </source>
</evidence>
<dbReference type="PROSITE" id="PS01008">
    <property type="entry name" value="DNAA"/>
    <property type="match status" value="1"/>
</dbReference>
<keyword evidence="3 7" id="KW-0547">Nucleotide-binding</keyword>
<dbReference type="InterPro" id="IPR020591">
    <property type="entry name" value="Chromosome_initiator_DnaA-like"/>
</dbReference>
<feature type="domain" description="Chromosomal replication initiator DnaA C-terminal" evidence="12">
    <location>
        <begin position="372"/>
        <end position="440"/>
    </location>
</feature>
<evidence type="ECO:0000256" key="11">
    <source>
        <dbReference type="SAM" id="MobiDB-lite"/>
    </source>
</evidence>
<dbReference type="InterPro" id="IPR027417">
    <property type="entry name" value="P-loop_NTPase"/>
</dbReference>
<dbReference type="GO" id="GO:0003688">
    <property type="term" value="F:DNA replication origin binding"/>
    <property type="evidence" value="ECO:0007669"/>
    <property type="project" value="UniProtKB-UniRule"/>
</dbReference>
<keyword evidence="2 7" id="KW-0235">DNA replication</keyword>
<accession>A0A7W0HL60</accession>
<keyword evidence="1 7" id="KW-0963">Cytoplasm</keyword>
<name>A0A7W0HL60_9BACT</name>
<evidence type="ECO:0000256" key="4">
    <source>
        <dbReference type="ARBA" id="ARBA00022840"/>
    </source>
</evidence>
<evidence type="ECO:0000313" key="14">
    <source>
        <dbReference type="Proteomes" id="UP000525298"/>
    </source>
</evidence>
<keyword evidence="6 7" id="KW-0238">DNA-binding</keyword>
<comment type="caution">
    <text evidence="13">The sequence shown here is derived from an EMBL/GenBank/DDBJ whole genome shotgun (WGS) entry which is preliminary data.</text>
</comment>
<dbReference type="Pfam" id="PF11638">
    <property type="entry name" value="DnaA_N"/>
    <property type="match status" value="1"/>
</dbReference>
<evidence type="ECO:0000256" key="5">
    <source>
        <dbReference type="ARBA" id="ARBA00023121"/>
    </source>
</evidence>
<dbReference type="HAMAP" id="MF_00377">
    <property type="entry name" value="DnaA_bact"/>
    <property type="match status" value="1"/>
</dbReference>
<evidence type="ECO:0000256" key="2">
    <source>
        <dbReference type="ARBA" id="ARBA00022705"/>
    </source>
</evidence>
<comment type="caution">
    <text evidence="7">Lacks conserved residue(s) required for the propagation of feature annotation.</text>
</comment>
<dbReference type="EMBL" id="JACDUS010000005">
    <property type="protein sequence ID" value="MBA2881781.1"/>
    <property type="molecule type" value="Genomic_DNA"/>
</dbReference>
<dbReference type="CDD" id="cd06571">
    <property type="entry name" value="Bac_DnaA_C"/>
    <property type="match status" value="1"/>
</dbReference>
<dbReference type="Gene3D" id="3.40.50.300">
    <property type="entry name" value="P-loop containing nucleotide triphosphate hydrolases"/>
    <property type="match status" value="1"/>
</dbReference>
<dbReference type="InterPro" id="IPR038454">
    <property type="entry name" value="DnaA_N_sf"/>
</dbReference>
<dbReference type="GO" id="GO:0006270">
    <property type="term" value="P:DNA replication initiation"/>
    <property type="evidence" value="ECO:0007669"/>
    <property type="project" value="UniProtKB-UniRule"/>
</dbReference>
<dbReference type="InterPro" id="IPR018312">
    <property type="entry name" value="Chromosome_initiator_DnaA_CS"/>
</dbReference>
<comment type="subcellular location">
    <subcellularLocation>
        <location evidence="7">Cytoplasm</location>
    </subcellularLocation>
</comment>
<evidence type="ECO:0000256" key="10">
    <source>
        <dbReference type="RuleBase" id="RU004227"/>
    </source>
</evidence>